<accession>A0A0U1PWC7</accession>
<name>A0A0U1PWC7_9BURK</name>
<dbReference type="EMBL" id="LBNQ01000041">
    <property type="protein sequence ID" value="KKW66834.1"/>
    <property type="molecule type" value="Genomic_DNA"/>
</dbReference>
<comment type="caution">
    <text evidence="2">The sequence shown here is derived from an EMBL/GenBank/DDBJ whole genome shotgun (WGS) entry which is preliminary data.</text>
</comment>
<keyword evidence="1" id="KW-0732">Signal</keyword>
<dbReference type="PANTHER" id="PTHR34387">
    <property type="entry name" value="SLR1258 PROTEIN"/>
    <property type="match status" value="1"/>
</dbReference>
<sequence>MTGCVTDGAIVNRFADSKEPETMPRARVLLRATVLAMLCGSAMAALAQEATQALHAPGILAVPAQIAVDGQATVQTLPDRIRVALGVETVDGDLAQSKRQNAAIVVAAMTALKQMGIAEDAIAIDGASVMPRYRDPARRQGLVTYVTRNAFTVTVAQASQVEPVVAAALQAGVNYVHAVEYGSSALAEHQDAAREQALLAAREKAARMAATLGQKLGAPLRIEEGAVHWQFHGGERYAWGAAPEAAAADDSPDLLGKITVHAKVRVVFALQD</sequence>
<proteinExistence type="predicted"/>
<evidence type="ECO:0000256" key="1">
    <source>
        <dbReference type="SAM" id="SignalP"/>
    </source>
</evidence>
<dbReference type="Proteomes" id="UP000050580">
    <property type="component" value="Unassembled WGS sequence"/>
</dbReference>
<organism evidence="2 3">
    <name type="scientific">Lampropedia cohaerens</name>
    <dbReference type="NCBI Taxonomy" id="1610491"/>
    <lineage>
        <taxon>Bacteria</taxon>
        <taxon>Pseudomonadati</taxon>
        <taxon>Pseudomonadota</taxon>
        <taxon>Betaproteobacteria</taxon>
        <taxon>Burkholderiales</taxon>
        <taxon>Comamonadaceae</taxon>
        <taxon>Lampropedia</taxon>
    </lineage>
</organism>
<dbReference type="PANTHER" id="PTHR34387:SF1">
    <property type="entry name" value="PERIPLASMIC IMMUNOGENIC PROTEIN"/>
    <property type="match status" value="1"/>
</dbReference>
<keyword evidence="3" id="KW-1185">Reference proteome</keyword>
<dbReference type="InterPro" id="IPR052022">
    <property type="entry name" value="26kDa_periplasmic_antigen"/>
</dbReference>
<evidence type="ECO:0008006" key="4">
    <source>
        <dbReference type="Google" id="ProtNLM"/>
    </source>
</evidence>
<protein>
    <recommendedName>
        <fullName evidence="4">Periplasmic immunogenic protein</fullName>
    </recommendedName>
</protein>
<dbReference type="GO" id="GO:0006974">
    <property type="term" value="P:DNA damage response"/>
    <property type="evidence" value="ECO:0007669"/>
    <property type="project" value="TreeGrafter"/>
</dbReference>
<dbReference type="AlphaFoldDB" id="A0A0U1PWC7"/>
<dbReference type="Gene3D" id="3.30.70.2970">
    <property type="entry name" value="Protein of unknown function (DUF541), domain 2"/>
    <property type="match status" value="1"/>
</dbReference>
<evidence type="ECO:0000313" key="3">
    <source>
        <dbReference type="Proteomes" id="UP000050580"/>
    </source>
</evidence>
<dbReference type="STRING" id="1610491.AAV94_13930"/>
<reference evidence="2 3" key="1">
    <citation type="submission" date="2015-05" db="EMBL/GenBank/DDBJ databases">
        <title>Draft genome sequence of Lampropedia sp. CT6, isolated from the microbial mat of a hot water spring, located at Manikaran, India.</title>
        <authorList>
            <person name="Tripathi C."/>
            <person name="Rani P."/>
            <person name="Mahato N.K."/>
            <person name="Lal R."/>
        </authorList>
    </citation>
    <scope>NUCLEOTIDE SEQUENCE [LARGE SCALE GENOMIC DNA]</scope>
    <source>
        <strain evidence="2 3">CT6</strain>
    </source>
</reference>
<gene>
    <name evidence="2" type="ORF">AAV94_13930</name>
</gene>
<feature type="chain" id="PRO_5006712955" description="Periplasmic immunogenic protein" evidence="1">
    <location>
        <begin position="48"/>
        <end position="272"/>
    </location>
</feature>
<feature type="signal peptide" evidence="1">
    <location>
        <begin position="1"/>
        <end position="47"/>
    </location>
</feature>
<dbReference type="Pfam" id="PF04402">
    <property type="entry name" value="SIMPL"/>
    <property type="match status" value="1"/>
</dbReference>
<dbReference type="Gene3D" id="3.30.110.170">
    <property type="entry name" value="Protein of unknown function (DUF541), domain 1"/>
    <property type="match status" value="1"/>
</dbReference>
<dbReference type="InterPro" id="IPR007497">
    <property type="entry name" value="SIMPL/DUF541"/>
</dbReference>
<evidence type="ECO:0000313" key="2">
    <source>
        <dbReference type="EMBL" id="KKW66834.1"/>
    </source>
</evidence>